<evidence type="ECO:0000313" key="8">
    <source>
        <dbReference type="Proteomes" id="UP000317093"/>
    </source>
</evidence>
<accession>A0A518B2J9</accession>
<dbReference type="RefSeq" id="WP_419193461.1">
    <property type="nucleotide sequence ID" value="NZ_CP036279.1"/>
</dbReference>
<organism evidence="7 8">
    <name type="scientific">Kolteria novifilia</name>
    <dbReference type="NCBI Taxonomy" id="2527975"/>
    <lineage>
        <taxon>Bacteria</taxon>
        <taxon>Pseudomonadati</taxon>
        <taxon>Planctomycetota</taxon>
        <taxon>Planctomycetia</taxon>
        <taxon>Kolteriales</taxon>
        <taxon>Kolteriaceae</taxon>
        <taxon>Kolteria</taxon>
    </lineage>
</organism>
<dbReference type="InterPro" id="IPR022642">
    <property type="entry name" value="CheR_C"/>
</dbReference>
<sequence>MALSTSDFQALRDYIRRICGMSIPDGKEYLIEQRLGPIARKHGCADLSEFRNRMLGYDSFQLRDEVIDAITTRETCFFRDEHPFEALRELVLPRLTACAPTGQGGVDSEEKTVSVWCVASASGQEPYSLAMLIDEFAGSRHQGAGLNAFSILATDISNEAIRRARRGIYRRAEIERGLSAERIEAYVSRCDESYQICPRLRGHVEFRRCNLAEPFVTLGRFDLVLCRNVLIYFDPPMQRSVIEQIDLMLNPGGYLLLGAAESLYGVPVTLESLRHRDTILYRKPVAAT</sequence>
<dbReference type="CDD" id="cd02440">
    <property type="entry name" value="AdoMet_MTases"/>
    <property type="match status" value="1"/>
</dbReference>
<dbReference type="InterPro" id="IPR029063">
    <property type="entry name" value="SAM-dependent_MTases_sf"/>
</dbReference>
<dbReference type="PANTHER" id="PTHR24422">
    <property type="entry name" value="CHEMOTAXIS PROTEIN METHYLTRANSFERASE"/>
    <property type="match status" value="1"/>
</dbReference>
<dbReference type="PANTHER" id="PTHR24422:SF21">
    <property type="entry name" value="CHEMOTAXIS PROTEIN METHYLTRANSFERASE 1"/>
    <property type="match status" value="1"/>
</dbReference>
<evidence type="ECO:0000256" key="2">
    <source>
        <dbReference type="ARBA" id="ARBA00012534"/>
    </source>
</evidence>
<name>A0A518B2J9_9BACT</name>
<evidence type="ECO:0000256" key="5">
    <source>
        <dbReference type="ARBA" id="ARBA00022691"/>
    </source>
</evidence>
<dbReference type="EC" id="2.1.1.80" evidence="2"/>
<evidence type="ECO:0000256" key="1">
    <source>
        <dbReference type="ARBA" id="ARBA00001541"/>
    </source>
</evidence>
<proteinExistence type="predicted"/>
<keyword evidence="8" id="KW-1185">Reference proteome</keyword>
<dbReference type="InterPro" id="IPR000780">
    <property type="entry name" value="CheR_MeTrfase"/>
</dbReference>
<dbReference type="SUPFAM" id="SSF53335">
    <property type="entry name" value="S-adenosyl-L-methionine-dependent methyltransferases"/>
    <property type="match status" value="1"/>
</dbReference>
<dbReference type="InterPro" id="IPR022641">
    <property type="entry name" value="CheR_N"/>
</dbReference>
<dbReference type="InterPro" id="IPR050903">
    <property type="entry name" value="Bact_Chemotaxis_MeTrfase"/>
</dbReference>
<gene>
    <name evidence="7" type="primary">cheR2</name>
    <name evidence="7" type="ORF">Pan216_20100</name>
</gene>
<dbReference type="AlphaFoldDB" id="A0A518B2J9"/>
<feature type="domain" description="CheR-type methyltransferase" evidence="6">
    <location>
        <begin position="1"/>
        <end position="286"/>
    </location>
</feature>
<dbReference type="SMART" id="SM00138">
    <property type="entry name" value="MeTrc"/>
    <property type="match status" value="1"/>
</dbReference>
<dbReference type="InterPro" id="IPR036804">
    <property type="entry name" value="CheR_N_sf"/>
</dbReference>
<dbReference type="GO" id="GO:0032259">
    <property type="term" value="P:methylation"/>
    <property type="evidence" value="ECO:0007669"/>
    <property type="project" value="UniProtKB-KW"/>
</dbReference>
<dbReference type="Gene3D" id="3.40.50.150">
    <property type="entry name" value="Vaccinia Virus protein VP39"/>
    <property type="match status" value="1"/>
</dbReference>
<dbReference type="Proteomes" id="UP000317093">
    <property type="component" value="Chromosome"/>
</dbReference>
<dbReference type="PROSITE" id="PS50123">
    <property type="entry name" value="CHER"/>
    <property type="match status" value="1"/>
</dbReference>
<dbReference type="EMBL" id="CP036279">
    <property type="protein sequence ID" value="QDU61156.1"/>
    <property type="molecule type" value="Genomic_DNA"/>
</dbReference>
<keyword evidence="3 7" id="KW-0489">Methyltransferase</keyword>
<dbReference type="Pfam" id="PF03705">
    <property type="entry name" value="CheR_N"/>
    <property type="match status" value="1"/>
</dbReference>
<keyword evidence="4 7" id="KW-0808">Transferase</keyword>
<comment type="catalytic activity">
    <reaction evidence="1">
        <text>L-glutamyl-[protein] + S-adenosyl-L-methionine = [protein]-L-glutamate 5-O-methyl ester + S-adenosyl-L-homocysteine</text>
        <dbReference type="Rhea" id="RHEA:24452"/>
        <dbReference type="Rhea" id="RHEA-COMP:10208"/>
        <dbReference type="Rhea" id="RHEA-COMP:10311"/>
        <dbReference type="ChEBI" id="CHEBI:29973"/>
        <dbReference type="ChEBI" id="CHEBI:57856"/>
        <dbReference type="ChEBI" id="CHEBI:59789"/>
        <dbReference type="ChEBI" id="CHEBI:82795"/>
        <dbReference type="EC" id="2.1.1.80"/>
    </reaction>
</comment>
<dbReference type="Pfam" id="PF01739">
    <property type="entry name" value="CheR"/>
    <property type="match status" value="1"/>
</dbReference>
<protein>
    <recommendedName>
        <fullName evidence="2">protein-glutamate O-methyltransferase</fullName>
        <ecNumber evidence="2">2.1.1.80</ecNumber>
    </recommendedName>
</protein>
<evidence type="ECO:0000259" key="6">
    <source>
        <dbReference type="PROSITE" id="PS50123"/>
    </source>
</evidence>
<dbReference type="KEGG" id="knv:Pan216_20100"/>
<keyword evidence="5" id="KW-0949">S-adenosyl-L-methionine</keyword>
<dbReference type="PRINTS" id="PR00996">
    <property type="entry name" value="CHERMTFRASE"/>
</dbReference>
<dbReference type="GO" id="GO:0008983">
    <property type="term" value="F:protein-glutamate O-methyltransferase activity"/>
    <property type="evidence" value="ECO:0007669"/>
    <property type="project" value="UniProtKB-EC"/>
</dbReference>
<evidence type="ECO:0000256" key="4">
    <source>
        <dbReference type="ARBA" id="ARBA00022679"/>
    </source>
</evidence>
<dbReference type="Gene3D" id="1.10.155.10">
    <property type="entry name" value="Chemotaxis receptor methyltransferase CheR, N-terminal domain"/>
    <property type="match status" value="1"/>
</dbReference>
<evidence type="ECO:0000313" key="7">
    <source>
        <dbReference type="EMBL" id="QDU61156.1"/>
    </source>
</evidence>
<evidence type="ECO:0000256" key="3">
    <source>
        <dbReference type="ARBA" id="ARBA00022603"/>
    </source>
</evidence>
<reference evidence="7 8" key="1">
    <citation type="submission" date="2019-02" db="EMBL/GenBank/DDBJ databases">
        <title>Deep-cultivation of Planctomycetes and their phenomic and genomic characterization uncovers novel biology.</title>
        <authorList>
            <person name="Wiegand S."/>
            <person name="Jogler M."/>
            <person name="Boedeker C."/>
            <person name="Pinto D."/>
            <person name="Vollmers J."/>
            <person name="Rivas-Marin E."/>
            <person name="Kohn T."/>
            <person name="Peeters S.H."/>
            <person name="Heuer A."/>
            <person name="Rast P."/>
            <person name="Oberbeckmann S."/>
            <person name="Bunk B."/>
            <person name="Jeske O."/>
            <person name="Meyerdierks A."/>
            <person name="Storesund J.E."/>
            <person name="Kallscheuer N."/>
            <person name="Luecker S."/>
            <person name="Lage O.M."/>
            <person name="Pohl T."/>
            <person name="Merkel B.J."/>
            <person name="Hornburger P."/>
            <person name="Mueller R.-W."/>
            <person name="Bruemmer F."/>
            <person name="Labrenz M."/>
            <person name="Spormann A.M."/>
            <person name="Op den Camp H."/>
            <person name="Overmann J."/>
            <person name="Amann R."/>
            <person name="Jetten M.S.M."/>
            <person name="Mascher T."/>
            <person name="Medema M.H."/>
            <person name="Devos D.P."/>
            <person name="Kaster A.-K."/>
            <person name="Ovreas L."/>
            <person name="Rohde M."/>
            <person name="Galperin M.Y."/>
            <person name="Jogler C."/>
        </authorList>
    </citation>
    <scope>NUCLEOTIDE SEQUENCE [LARGE SCALE GENOMIC DNA]</scope>
    <source>
        <strain evidence="7 8">Pan216</strain>
    </source>
</reference>
<dbReference type="SUPFAM" id="SSF47757">
    <property type="entry name" value="Chemotaxis receptor methyltransferase CheR, N-terminal domain"/>
    <property type="match status" value="1"/>
</dbReference>